<dbReference type="Proteomes" id="UP000294914">
    <property type="component" value="Unassembled WGS sequence"/>
</dbReference>
<dbReference type="PANTHER" id="PTHR40547:SF1">
    <property type="entry name" value="SLL0298 PROTEIN"/>
    <property type="match status" value="1"/>
</dbReference>
<dbReference type="EMBL" id="SOQX01000002">
    <property type="protein sequence ID" value="TDY02947.1"/>
    <property type="molecule type" value="Genomic_DNA"/>
</dbReference>
<dbReference type="InterPro" id="IPR018639">
    <property type="entry name" value="DUF2062"/>
</dbReference>
<evidence type="ECO:0000256" key="1">
    <source>
        <dbReference type="SAM" id="Phobius"/>
    </source>
</evidence>
<feature type="domain" description="DUF2062" evidence="2">
    <location>
        <begin position="15"/>
        <end position="152"/>
    </location>
</feature>
<keyword evidence="4" id="KW-1185">Reference proteome</keyword>
<keyword evidence="1" id="KW-1133">Transmembrane helix</keyword>
<dbReference type="Pfam" id="PF09835">
    <property type="entry name" value="DUF2062"/>
    <property type="match status" value="1"/>
</dbReference>
<sequence>MPDHDKIRNHVQLNRVFGNLLHDPNLLHLNRRSVSSAFAVGLFIAFVPVPFQMLLAAAAAIIVRCNLPLAVALVWITNPFTMGPIFFFSYKVGTWFLGTPIRAVQFAPSWEWFSSELGVIWQPLLLGSFVVGLVSAALGYGVIRLLWRLRLRNYLRDRRLRFSLRRRDQDANNVDK</sequence>
<accession>A0A4R8IYD5</accession>
<feature type="transmembrane region" description="Helical" evidence="1">
    <location>
        <begin position="120"/>
        <end position="147"/>
    </location>
</feature>
<protein>
    <recommendedName>
        <fullName evidence="2">DUF2062 domain-containing protein</fullName>
    </recommendedName>
</protein>
<name>A0A4R8IYD5_9GAMM</name>
<evidence type="ECO:0000313" key="4">
    <source>
        <dbReference type="Proteomes" id="UP000294914"/>
    </source>
</evidence>
<keyword evidence="1" id="KW-0812">Transmembrane</keyword>
<gene>
    <name evidence="3" type="ORF">EDC23_1331</name>
</gene>
<organism evidence="3 4">
    <name type="scientific">Thiohalophilus thiocyanatoxydans</name>
    <dbReference type="NCBI Taxonomy" id="381308"/>
    <lineage>
        <taxon>Bacteria</taxon>
        <taxon>Pseudomonadati</taxon>
        <taxon>Pseudomonadota</taxon>
        <taxon>Gammaproteobacteria</taxon>
        <taxon>Thiohalomonadales</taxon>
        <taxon>Thiohalophilaceae</taxon>
        <taxon>Thiohalophilus</taxon>
    </lineage>
</organism>
<evidence type="ECO:0000259" key="2">
    <source>
        <dbReference type="Pfam" id="PF09835"/>
    </source>
</evidence>
<comment type="caution">
    <text evidence="3">The sequence shown here is derived from an EMBL/GenBank/DDBJ whole genome shotgun (WGS) entry which is preliminary data.</text>
</comment>
<evidence type="ECO:0000313" key="3">
    <source>
        <dbReference type="EMBL" id="TDY02947.1"/>
    </source>
</evidence>
<dbReference type="PANTHER" id="PTHR40547">
    <property type="entry name" value="SLL0298 PROTEIN"/>
    <property type="match status" value="1"/>
</dbReference>
<proteinExistence type="predicted"/>
<dbReference type="AlphaFoldDB" id="A0A4R8IYD5"/>
<reference evidence="3 4" key="1">
    <citation type="submission" date="2019-03" db="EMBL/GenBank/DDBJ databases">
        <title>Genomic Encyclopedia of Type Strains, Phase IV (KMG-IV): sequencing the most valuable type-strain genomes for metagenomic binning, comparative biology and taxonomic classification.</title>
        <authorList>
            <person name="Goeker M."/>
        </authorList>
    </citation>
    <scope>NUCLEOTIDE SEQUENCE [LARGE SCALE GENOMIC DNA]</scope>
    <source>
        <strain evidence="3 4">DSM 16326</strain>
    </source>
</reference>
<feature type="transmembrane region" description="Helical" evidence="1">
    <location>
        <begin position="69"/>
        <end position="90"/>
    </location>
</feature>
<feature type="transmembrane region" description="Helical" evidence="1">
    <location>
        <begin position="37"/>
        <end position="62"/>
    </location>
</feature>
<keyword evidence="1" id="KW-0472">Membrane</keyword>